<geneLocation type="plastid" evidence="9"/>
<dbReference type="Pfam" id="PF04983">
    <property type="entry name" value="RNA_pol_Rpb1_3"/>
    <property type="match status" value="1"/>
</dbReference>
<dbReference type="PANTHER" id="PTHR19376">
    <property type="entry name" value="DNA-DIRECTED RNA POLYMERASE"/>
    <property type="match status" value="1"/>
</dbReference>
<keyword evidence="9" id="KW-0934">Plastid</keyword>
<keyword evidence="5 7" id="KW-0804">Transcription</keyword>
<comment type="catalytic activity">
    <reaction evidence="6 7">
        <text>RNA(n) + a ribonucleoside 5'-triphosphate = RNA(n+1) + diphosphate</text>
        <dbReference type="Rhea" id="RHEA:21248"/>
        <dbReference type="Rhea" id="RHEA-COMP:14527"/>
        <dbReference type="Rhea" id="RHEA-COMP:17342"/>
        <dbReference type="ChEBI" id="CHEBI:33019"/>
        <dbReference type="ChEBI" id="CHEBI:61557"/>
        <dbReference type="ChEBI" id="CHEBI:140395"/>
        <dbReference type="EC" id="2.7.7.6"/>
    </reaction>
</comment>
<dbReference type="GO" id="GO:0003677">
    <property type="term" value="F:DNA binding"/>
    <property type="evidence" value="ECO:0007669"/>
    <property type="project" value="InterPro"/>
</dbReference>
<dbReference type="GO" id="GO:0000428">
    <property type="term" value="C:DNA-directed RNA polymerase complex"/>
    <property type="evidence" value="ECO:0007669"/>
    <property type="project" value="UniProtKB-KW"/>
</dbReference>
<evidence type="ECO:0000256" key="6">
    <source>
        <dbReference type="ARBA" id="ARBA00048552"/>
    </source>
</evidence>
<dbReference type="Pfam" id="PF00623">
    <property type="entry name" value="RNA_pol_Rpb1_2"/>
    <property type="match status" value="2"/>
</dbReference>
<evidence type="ECO:0000313" key="9">
    <source>
        <dbReference type="EMBL" id="QQK55024.1"/>
    </source>
</evidence>
<dbReference type="Gene3D" id="4.10.860.120">
    <property type="entry name" value="RNA polymerase II, clamp domain"/>
    <property type="match status" value="1"/>
</dbReference>
<dbReference type="Gene3D" id="1.10.274.100">
    <property type="entry name" value="RNA polymerase Rpb1, domain 3"/>
    <property type="match status" value="1"/>
</dbReference>
<comment type="function">
    <text evidence="1 7">DNA-dependent RNA polymerase catalyzes the transcription of DNA into RNA using the four ribonucleoside triphosphates as substrates.</text>
</comment>
<evidence type="ECO:0000256" key="5">
    <source>
        <dbReference type="ARBA" id="ARBA00023163"/>
    </source>
</evidence>
<comment type="similarity">
    <text evidence="7">Belongs to the RNA polymerase beta' chain family.</text>
</comment>
<feature type="domain" description="RNA polymerase N-terminal" evidence="8">
    <location>
        <begin position="342"/>
        <end position="623"/>
    </location>
</feature>
<protein>
    <recommendedName>
        <fullName evidence="7">DNA-directed RNA polymerase subunit</fullName>
        <ecNumber evidence="7">2.7.7.6</ecNumber>
    </recommendedName>
</protein>
<dbReference type="InterPro" id="IPR006592">
    <property type="entry name" value="RNA_pol_N"/>
</dbReference>
<dbReference type="AlphaFoldDB" id="A0A7T6Y7J3"/>
<accession>A0A7T6Y7J3</accession>
<dbReference type="InterPro" id="IPR045867">
    <property type="entry name" value="DNA-dir_RpoC_beta_prime"/>
</dbReference>
<evidence type="ECO:0000256" key="7">
    <source>
        <dbReference type="RuleBase" id="RU004279"/>
    </source>
</evidence>
<dbReference type="Gene3D" id="2.40.40.20">
    <property type="match status" value="1"/>
</dbReference>
<keyword evidence="2 7" id="KW-0240">DNA-directed RNA polymerase</keyword>
<name>A0A7T6Y7J3_9STRA</name>
<dbReference type="GeneID" id="67132920"/>
<dbReference type="InterPro" id="IPR042102">
    <property type="entry name" value="RNA_pol_Rpb1_3_sf"/>
</dbReference>
<dbReference type="SUPFAM" id="SSF64484">
    <property type="entry name" value="beta and beta-prime subunits of DNA dependent RNA-polymerase"/>
    <property type="match status" value="1"/>
</dbReference>
<dbReference type="EMBL" id="MW175522">
    <property type="protein sequence ID" value="QQK55024.1"/>
    <property type="molecule type" value="Genomic_DNA"/>
</dbReference>
<evidence type="ECO:0000259" key="8">
    <source>
        <dbReference type="SMART" id="SM00663"/>
    </source>
</evidence>
<dbReference type="InterPro" id="IPR007066">
    <property type="entry name" value="RNA_pol_Rpb1_3"/>
</dbReference>
<dbReference type="SMART" id="SM00663">
    <property type="entry name" value="RPOLA_N"/>
    <property type="match status" value="1"/>
</dbReference>
<dbReference type="EC" id="2.7.7.6" evidence="7"/>
<dbReference type="InterPro" id="IPR000722">
    <property type="entry name" value="RNA_pol_asu"/>
</dbReference>
<gene>
    <name evidence="9" type="primary">rpoC1</name>
</gene>
<keyword evidence="4 7" id="KW-0548">Nucleotidyltransferase</keyword>
<sequence>MTLLENININLLRKKLAKFETIHSNYNYISLTLASPQRIKKWSQRQTPRGFFLGEVLSSDTIDYKTGNPVPFGLFCEQIFGPIKNYTCKCGKYSGIFQLKACENCHVELIDSRVRRYRMGYTDFISPVTHFWYFGERSNYLGLLLNNPFKKLISTQTINSLIYYRPLNEKQENELERYLENEAYDKLLAKREELESVLEKFLEPANQKEVKHLKKKKKKKSLNITETNSESSIYKIRNNFSEKDFVRSFFKKRSYLPVLSMEIENALTKSWFKQKTGSDFLKLVLENLNLKEEINDIRKTVHIAFSNGVKKTYLVNFDTKLKFLLQKLRVMESFLATKINPGNIILTNLPILPPTLRPFFESDNGTLISSDINSSYRLIITQNNNLATQLFGIGFLSFLVTEMKRKLQEVVDNLIEASQNKSMISGVDDQKPLKGLLDILEGKYGHFRQYLLGKRVDYSARSVIVSGPGLRFNQCGLPYDILTKLFQPQLIKKLLLLGNSLDLQLSLIAIKLKKPFIFTLLKKITKSQKILLNRAPTLHKYGIQSFEILIILNKAIHLHPLVCGGFNADFDGDQMGIHLPLYETTQLEISQLMKPSTNFFSLANSEALIKPTQDMVMGCYYLTYQESKQAIKNLKCFSTDDEAIFAFHQKIISLHSPILIKKKIEKFPFFIENNNLFISDTFFKKKKIDIYKIYKSKSFHKKVFLLTNIGILILEYDLKNSYKIISFFSQTTVGRIFFSKNFEKILQEF</sequence>
<dbReference type="RefSeq" id="YP_010139358.1">
    <property type="nucleotide sequence ID" value="NC_056910.1"/>
</dbReference>
<dbReference type="GO" id="GO:0006351">
    <property type="term" value="P:DNA-templated transcription"/>
    <property type="evidence" value="ECO:0007669"/>
    <property type="project" value="InterPro"/>
</dbReference>
<evidence type="ECO:0000256" key="3">
    <source>
        <dbReference type="ARBA" id="ARBA00022679"/>
    </source>
</evidence>
<evidence type="ECO:0000256" key="1">
    <source>
        <dbReference type="ARBA" id="ARBA00004026"/>
    </source>
</evidence>
<organism evidence="9">
    <name type="scientific">Poterioochromonas malhamensis</name>
    <dbReference type="NCBI Taxonomy" id="88167"/>
    <lineage>
        <taxon>Eukaryota</taxon>
        <taxon>Sar</taxon>
        <taxon>Stramenopiles</taxon>
        <taxon>Ochrophyta</taxon>
        <taxon>Synurophyceae</taxon>
        <taxon>Ochromonadales</taxon>
        <taxon>Ochromonadaceae</taxon>
        <taxon>Poterioochromonas</taxon>
    </lineage>
</organism>
<reference evidence="9" key="1">
    <citation type="submission" date="2020-10" db="EMBL/GenBank/DDBJ databases">
        <title>Complete chloroplast genome of the Synurophyceae Poterioochromonas malhamensis (Pringsheim) R.A.Andersen 2017 from Van Lake in Eastern Anatolia.</title>
        <authorList>
            <person name="Gastineau R."/>
            <person name="Yilmaz E."/>
            <person name="Solak C.N."/>
            <person name="Lemieux C."/>
            <person name="Turmel M."/>
            <person name="Witkowski A."/>
        </authorList>
    </citation>
    <scope>NUCLEOTIDE SEQUENCE</scope>
    <source>
        <strain evidence="9">SZCZR2049</strain>
    </source>
</reference>
<dbReference type="InterPro" id="IPR007080">
    <property type="entry name" value="RNA_pol_Rpb1_1"/>
</dbReference>
<dbReference type="InterPro" id="IPR044893">
    <property type="entry name" value="RNA_pol_Rpb1_clamp_domain"/>
</dbReference>
<proteinExistence type="inferred from homology"/>
<dbReference type="Pfam" id="PF04997">
    <property type="entry name" value="RNA_pol_Rpb1_1"/>
    <property type="match status" value="1"/>
</dbReference>
<evidence type="ECO:0000256" key="4">
    <source>
        <dbReference type="ARBA" id="ARBA00022695"/>
    </source>
</evidence>
<keyword evidence="3 7" id="KW-0808">Transferase</keyword>
<evidence type="ECO:0000256" key="2">
    <source>
        <dbReference type="ARBA" id="ARBA00022478"/>
    </source>
</evidence>
<dbReference type="PANTHER" id="PTHR19376:SF54">
    <property type="entry name" value="DNA-DIRECTED RNA POLYMERASE SUBUNIT BETA"/>
    <property type="match status" value="1"/>
</dbReference>
<dbReference type="GO" id="GO:0003899">
    <property type="term" value="F:DNA-directed RNA polymerase activity"/>
    <property type="evidence" value="ECO:0007669"/>
    <property type="project" value="UniProtKB-EC"/>
</dbReference>